<keyword evidence="1" id="KW-0805">Transcription regulation</keyword>
<evidence type="ECO:0000256" key="2">
    <source>
        <dbReference type="ARBA" id="ARBA00023125"/>
    </source>
</evidence>
<evidence type="ECO:0000313" key="5">
    <source>
        <dbReference type="EMBL" id="SIQ90419.1"/>
    </source>
</evidence>
<evidence type="ECO:0000256" key="1">
    <source>
        <dbReference type="ARBA" id="ARBA00023015"/>
    </source>
</evidence>
<feature type="domain" description="HTH merR-type" evidence="4">
    <location>
        <begin position="13"/>
        <end position="82"/>
    </location>
</feature>
<proteinExistence type="predicted"/>
<dbReference type="SUPFAM" id="SSF46955">
    <property type="entry name" value="Putative DNA-binding domain"/>
    <property type="match status" value="1"/>
</dbReference>
<evidence type="ECO:0000259" key="4">
    <source>
        <dbReference type="PROSITE" id="PS50937"/>
    </source>
</evidence>
<dbReference type="SMART" id="SM00422">
    <property type="entry name" value="HTH_MERR"/>
    <property type="match status" value="1"/>
</dbReference>
<sequence>MTELLDSSPRGDLLPMREVVRQTGVNPVTLRAWERRHGLIRPVRTEGGHRLYSPQDVQAIQRIMLWTSRGIAVGRIGELLTQHETDEVVPVVADDHLAQWRDLLREALANFDSAELERLYGQLSTLYPLAVLFEDVLLPLWRALLPRAEYGARSQWLMLDAFLRSRALLRLQMNRGNGPVVMLADGSGNCAELELLCAGLVLAGGAARVEVLAAGQPLDELPLICDARQPAVLVLFGHAPLPTEVVRRLQMKVSCPLALAGQGGGLVKIASVAYLGDSPALMQRRLQALLDGHLDT</sequence>
<dbReference type="GO" id="GO:0003677">
    <property type="term" value="F:DNA binding"/>
    <property type="evidence" value="ECO:0007669"/>
    <property type="project" value="UniProtKB-KW"/>
</dbReference>
<gene>
    <name evidence="5" type="ORF">SAMN05878282_11023</name>
</gene>
<evidence type="ECO:0000256" key="3">
    <source>
        <dbReference type="ARBA" id="ARBA00023163"/>
    </source>
</evidence>
<keyword evidence="3" id="KW-0804">Transcription</keyword>
<name>A0A1N6WK17_AQUAC</name>
<dbReference type="Gene3D" id="1.10.1660.10">
    <property type="match status" value="1"/>
</dbReference>
<dbReference type="EMBL" id="FTMP01000010">
    <property type="protein sequence ID" value="SIQ90419.1"/>
    <property type="molecule type" value="Genomic_DNA"/>
</dbReference>
<protein>
    <submittedName>
        <fullName evidence="5">DNA-binding transcriptional regulator, MerR family</fullName>
    </submittedName>
</protein>
<reference evidence="5 6" key="1">
    <citation type="submission" date="2017-01" db="EMBL/GenBank/DDBJ databases">
        <authorList>
            <person name="Mah S.A."/>
            <person name="Swanson W.J."/>
            <person name="Moy G.W."/>
            <person name="Vacquier V.D."/>
        </authorList>
    </citation>
    <scope>NUCLEOTIDE SEQUENCE [LARGE SCALE GENOMIC DNA]</scope>
    <source>
        <strain evidence="5 6">RU36E</strain>
    </source>
</reference>
<dbReference type="InterPro" id="IPR009061">
    <property type="entry name" value="DNA-bd_dom_put_sf"/>
</dbReference>
<dbReference type="PANTHER" id="PTHR30204:SF67">
    <property type="entry name" value="HTH-TYPE TRANSCRIPTIONAL REGULATOR MLRA-RELATED"/>
    <property type="match status" value="1"/>
</dbReference>
<dbReference type="GO" id="GO:0003700">
    <property type="term" value="F:DNA-binding transcription factor activity"/>
    <property type="evidence" value="ECO:0007669"/>
    <property type="project" value="InterPro"/>
</dbReference>
<dbReference type="RefSeq" id="WP_076428731.1">
    <property type="nucleotide sequence ID" value="NZ_FTMP01000010.1"/>
</dbReference>
<dbReference type="AlphaFoldDB" id="A0A1N6WK17"/>
<dbReference type="PANTHER" id="PTHR30204">
    <property type="entry name" value="REDOX-CYCLING DRUG-SENSING TRANSCRIPTIONAL ACTIVATOR SOXR"/>
    <property type="match status" value="1"/>
</dbReference>
<accession>A0A1N6WK17</accession>
<keyword evidence="2 5" id="KW-0238">DNA-binding</keyword>
<evidence type="ECO:0000313" key="6">
    <source>
        <dbReference type="Proteomes" id="UP000185841"/>
    </source>
</evidence>
<dbReference type="PROSITE" id="PS50937">
    <property type="entry name" value="HTH_MERR_2"/>
    <property type="match status" value="1"/>
</dbReference>
<dbReference type="Proteomes" id="UP000185841">
    <property type="component" value="Unassembled WGS sequence"/>
</dbReference>
<dbReference type="InterPro" id="IPR047057">
    <property type="entry name" value="MerR_fam"/>
</dbReference>
<organism evidence="5 6">
    <name type="scientific">Aquipseudomonas alcaligenes</name>
    <name type="common">Pseudomonas alcaligenes</name>
    <dbReference type="NCBI Taxonomy" id="43263"/>
    <lineage>
        <taxon>Bacteria</taxon>
        <taxon>Pseudomonadati</taxon>
        <taxon>Pseudomonadota</taxon>
        <taxon>Gammaproteobacteria</taxon>
        <taxon>Pseudomonadales</taxon>
        <taxon>Pseudomonadaceae</taxon>
        <taxon>Aquipseudomonas</taxon>
    </lineage>
</organism>
<dbReference type="CDD" id="cd01104">
    <property type="entry name" value="HTH_MlrA-CarA"/>
    <property type="match status" value="1"/>
</dbReference>
<dbReference type="InterPro" id="IPR000551">
    <property type="entry name" value="MerR-type_HTH_dom"/>
</dbReference>
<dbReference type="Pfam" id="PF13411">
    <property type="entry name" value="MerR_1"/>
    <property type="match status" value="1"/>
</dbReference>